<keyword evidence="6 7" id="KW-0464">Manganese</keyword>
<keyword evidence="4 7" id="KW-0460">Magnesium</keyword>
<comment type="catalytic activity">
    <reaction evidence="7">
        <text>isochorismate + 2-oxoglutarate + H(+) = 5-enolpyruvoyl-6-hydroxy-2-succinyl-cyclohex-3-ene-1-carboxylate + CO2</text>
        <dbReference type="Rhea" id="RHEA:25593"/>
        <dbReference type="ChEBI" id="CHEBI:15378"/>
        <dbReference type="ChEBI" id="CHEBI:16526"/>
        <dbReference type="ChEBI" id="CHEBI:16810"/>
        <dbReference type="ChEBI" id="CHEBI:29780"/>
        <dbReference type="ChEBI" id="CHEBI:58818"/>
        <dbReference type="EC" id="2.2.1.9"/>
    </reaction>
</comment>
<dbReference type="eggNOG" id="COG1165">
    <property type="taxonomic scope" value="Bacteria"/>
</dbReference>
<evidence type="ECO:0000313" key="12">
    <source>
        <dbReference type="Proteomes" id="UP000000742"/>
    </source>
</evidence>
<dbReference type="Gene3D" id="3.40.50.970">
    <property type="match status" value="2"/>
</dbReference>
<comment type="pathway">
    <text evidence="7">Quinol/quinone metabolism; 1,4-dihydroxy-2-naphthoate biosynthesis; 1,4-dihydroxy-2-naphthoate from chorismate: step 2/7.</text>
</comment>
<dbReference type="SUPFAM" id="SSF52518">
    <property type="entry name" value="Thiamin diphosphate-binding fold (THDP-binding)"/>
    <property type="match status" value="2"/>
</dbReference>
<dbReference type="PANTHER" id="PTHR42916:SF1">
    <property type="entry name" value="PROTEIN PHYLLO, CHLOROPLASTIC"/>
    <property type="match status" value="1"/>
</dbReference>
<dbReference type="InterPro" id="IPR029035">
    <property type="entry name" value="DHS-like_NAD/FAD-binding_dom"/>
</dbReference>
<dbReference type="UniPathway" id="UPA00079"/>
<dbReference type="InterPro" id="IPR004433">
    <property type="entry name" value="MenaQ_synth_MenD"/>
</dbReference>
<dbReference type="SUPFAM" id="SSF52467">
    <property type="entry name" value="DHS-like NAD/FAD-binding domain"/>
    <property type="match status" value="1"/>
</dbReference>
<keyword evidence="1 7" id="KW-0474">Menaquinone biosynthesis</keyword>
<keyword evidence="5 7" id="KW-0786">Thiamine pyrophosphate</keyword>
<dbReference type="GO" id="GO:0070204">
    <property type="term" value="F:2-succinyl-5-enolpyruvyl-6-hydroxy-3-cyclohexene-1-carboxylic-acid synthase activity"/>
    <property type="evidence" value="ECO:0007669"/>
    <property type="project" value="UniProtKB-UniRule"/>
</dbReference>
<dbReference type="InterPro" id="IPR032264">
    <property type="entry name" value="MenD_middle"/>
</dbReference>
<name>B7GK09_ANOFW</name>
<reference evidence="11 12" key="1">
    <citation type="journal article" date="2008" name="Genome Biol.">
        <title>Encapsulated in silica: genome, proteome and physiology of the thermophilic bacterium Anoxybacillus flavithermus WK1.</title>
        <authorList>
            <person name="Saw J.H."/>
            <person name="Mountain B.W."/>
            <person name="Feng L."/>
            <person name="Omelchenko M.V."/>
            <person name="Hou S."/>
            <person name="Saito J.A."/>
            <person name="Stott M.B."/>
            <person name="Li D."/>
            <person name="Zhao G."/>
            <person name="Wu J."/>
            <person name="Galperin M.Y."/>
            <person name="Koonin E.V."/>
            <person name="Makarova K.S."/>
            <person name="Wolf Y.I."/>
            <person name="Rigden D.J."/>
            <person name="Dunfield P.F."/>
            <person name="Wang L."/>
            <person name="Alam M."/>
        </authorList>
    </citation>
    <scope>NUCLEOTIDE SEQUENCE [LARGE SCALE GENOMIC DNA]</scope>
    <source>
        <strain evidence="12">DSM 21510 / WK1</strain>
    </source>
</reference>
<dbReference type="GO" id="GO:0030976">
    <property type="term" value="F:thiamine pyrophosphate binding"/>
    <property type="evidence" value="ECO:0007669"/>
    <property type="project" value="UniProtKB-UniRule"/>
</dbReference>
<feature type="domain" description="Thiamine pyrophosphate enzyme TPP-binding" evidence="8">
    <location>
        <begin position="427"/>
        <end position="549"/>
    </location>
</feature>
<comment type="cofactor">
    <cofactor evidence="7">
        <name>thiamine diphosphate</name>
        <dbReference type="ChEBI" id="CHEBI:58937"/>
    </cofactor>
    <text evidence="7">Binds 1 thiamine pyrophosphate per subunit.</text>
</comment>
<keyword evidence="3 7" id="KW-0479">Metal-binding</keyword>
<dbReference type="NCBIfam" id="TIGR00173">
    <property type="entry name" value="menD"/>
    <property type="match status" value="1"/>
</dbReference>
<dbReference type="Pfam" id="PF02776">
    <property type="entry name" value="TPP_enzyme_N"/>
    <property type="match status" value="1"/>
</dbReference>
<comment type="similarity">
    <text evidence="7">Belongs to the TPP enzyme family. MenD subfamily.</text>
</comment>
<sequence>MEMNEMTAYVTAFVEQLAHMGVQQVVISPGSRSTPLAMVMAEHPTLNIHVHIDERSAAFFALGMAKASGEPVALVCTSGTAVANYYPAIVEAYYARVPLVVITADRPHELRDVGAPQAIDQLHMYGSYVKWFVDMALPEGNEQMLRYAEMVAARAVYVASSVPKGPVHINVPLREPLVPTIDEPLFLPSSPARIVYRGNKHLCEEMIDELYAELSGVEKGVIICGDLHIEGFSEAVVKLAEALQYPILADPLSPLRTGTHEKRCIIESYDAMLKNETFANKFVPDVVIRFGAMPVSKSLYVWLRKHKQVKQMVVDEAGQWRDPTLSLQVLIEANEVQFCYDLAQRASHSLRSSQWMSQWQYMNERAKQILLKAEEETDMFEGKIFIELASLLPDKATLYVGNSMPIRDADTFFMSSNKRIRLLANRGANGIDGVVSSALGASYVSQPLVLVIGDLSFYHDLNGLLAAKLQKLHATIIVLNNNGGGIFSFLPQANEPKHFERLFGTPTHLSFQHVVDMYNGHYEKVETWEHFRRAMMHALSRPTLNVIEVPTSREHNVKIHQKLWKDVSQEMSNLLNKGERT</sequence>
<evidence type="ECO:0000256" key="3">
    <source>
        <dbReference type="ARBA" id="ARBA00022723"/>
    </source>
</evidence>
<dbReference type="HOGENOM" id="CLU_006051_3_0_9"/>
<dbReference type="KEGG" id="afl:Aflv_0381"/>
<evidence type="ECO:0000313" key="11">
    <source>
        <dbReference type="EMBL" id="ACJ32765.1"/>
    </source>
</evidence>
<protein>
    <recommendedName>
        <fullName evidence="7">2-succinyl-5-enolpyruvyl-6-hydroxy-3-cyclohexene-1-carboxylate synthase</fullName>
        <shortName evidence="7">SEPHCHC synthase</shortName>
        <ecNumber evidence="7">2.2.1.9</ecNumber>
    </recommendedName>
    <alternativeName>
        <fullName evidence="7">Menaquinone biosynthesis protein MenD</fullName>
    </alternativeName>
</protein>
<evidence type="ECO:0000256" key="1">
    <source>
        <dbReference type="ARBA" id="ARBA00022428"/>
    </source>
</evidence>
<dbReference type="PANTHER" id="PTHR42916">
    <property type="entry name" value="2-SUCCINYL-5-ENOLPYRUVYL-6-HYDROXY-3-CYCLOHEXENE-1-CARBOXYLATE SYNTHASE"/>
    <property type="match status" value="1"/>
</dbReference>
<evidence type="ECO:0000259" key="10">
    <source>
        <dbReference type="Pfam" id="PF16582"/>
    </source>
</evidence>
<dbReference type="GO" id="GO:0030145">
    <property type="term" value="F:manganese ion binding"/>
    <property type="evidence" value="ECO:0007669"/>
    <property type="project" value="UniProtKB-UniRule"/>
</dbReference>
<dbReference type="Proteomes" id="UP000000742">
    <property type="component" value="Chromosome"/>
</dbReference>
<dbReference type="CDD" id="cd02009">
    <property type="entry name" value="TPP_SHCHC_synthase"/>
    <property type="match status" value="1"/>
</dbReference>
<dbReference type="UniPathway" id="UPA01057">
    <property type="reaction ID" value="UER00164"/>
</dbReference>
<dbReference type="InterPro" id="IPR012001">
    <property type="entry name" value="Thiamin_PyroP_enz_TPP-bd_dom"/>
</dbReference>
<comment type="pathway">
    <text evidence="7">Quinol/quinone metabolism; menaquinone biosynthesis.</text>
</comment>
<dbReference type="EMBL" id="CP000922">
    <property type="protein sequence ID" value="ACJ32765.1"/>
    <property type="molecule type" value="Genomic_DNA"/>
</dbReference>
<dbReference type="InterPro" id="IPR029061">
    <property type="entry name" value="THDP-binding"/>
</dbReference>
<comment type="function">
    <text evidence="7">Catalyzes the thiamine diphosphate-dependent decarboxylation of 2-oxoglutarate and the subsequent addition of the resulting succinic semialdehyde-thiamine pyrophosphate anion to isochorismate to yield 2-succinyl-5-enolpyruvyl-6-hydroxy-3-cyclohexene-1-carboxylate (SEPHCHC).</text>
</comment>
<comment type="subunit">
    <text evidence="7">Homodimer.</text>
</comment>
<evidence type="ECO:0000256" key="2">
    <source>
        <dbReference type="ARBA" id="ARBA00022679"/>
    </source>
</evidence>
<evidence type="ECO:0000259" key="9">
    <source>
        <dbReference type="Pfam" id="PF02776"/>
    </source>
</evidence>
<dbReference type="Gene3D" id="3.40.50.1220">
    <property type="entry name" value="TPP-binding domain"/>
    <property type="match status" value="1"/>
</dbReference>
<dbReference type="InterPro" id="IPR011766">
    <property type="entry name" value="TPP_enzyme_TPP-bd"/>
</dbReference>
<feature type="domain" description="Thiamine pyrophosphate enzyme N-terminal TPP-binding" evidence="9">
    <location>
        <begin position="11"/>
        <end position="124"/>
    </location>
</feature>
<accession>B7GK09</accession>
<dbReference type="STRING" id="491915.Aflv_0381"/>
<organism evidence="11 12">
    <name type="scientific">Anoxybacillus flavithermus (strain DSM 21510 / WK1)</name>
    <dbReference type="NCBI Taxonomy" id="491915"/>
    <lineage>
        <taxon>Bacteria</taxon>
        <taxon>Bacillati</taxon>
        <taxon>Bacillota</taxon>
        <taxon>Bacilli</taxon>
        <taxon>Bacillales</taxon>
        <taxon>Anoxybacillaceae</taxon>
        <taxon>Anoxybacillus</taxon>
    </lineage>
</organism>
<feature type="domain" description="Menaquinone biosynthesis protein MenD middle" evidence="10">
    <location>
        <begin position="218"/>
        <end position="400"/>
    </location>
</feature>
<dbReference type="EC" id="2.2.1.9" evidence="7"/>
<evidence type="ECO:0000256" key="4">
    <source>
        <dbReference type="ARBA" id="ARBA00022842"/>
    </source>
</evidence>
<dbReference type="PIRSF" id="PIRSF004983">
    <property type="entry name" value="MenD"/>
    <property type="match status" value="1"/>
</dbReference>
<evidence type="ECO:0000259" key="8">
    <source>
        <dbReference type="Pfam" id="PF02775"/>
    </source>
</evidence>
<dbReference type="GO" id="GO:0000287">
    <property type="term" value="F:magnesium ion binding"/>
    <property type="evidence" value="ECO:0007669"/>
    <property type="project" value="UniProtKB-UniRule"/>
</dbReference>
<dbReference type="HAMAP" id="MF_01659">
    <property type="entry name" value="MenD"/>
    <property type="match status" value="1"/>
</dbReference>
<comment type="cofactor">
    <cofactor evidence="7">
        <name>Mg(2+)</name>
        <dbReference type="ChEBI" id="CHEBI:18420"/>
    </cofactor>
    <cofactor evidence="7">
        <name>Mn(2+)</name>
        <dbReference type="ChEBI" id="CHEBI:29035"/>
    </cofactor>
</comment>
<dbReference type="CDD" id="cd07037">
    <property type="entry name" value="TPP_PYR_MenD"/>
    <property type="match status" value="1"/>
</dbReference>
<dbReference type="Pfam" id="PF16582">
    <property type="entry name" value="TPP_enzyme_M_2"/>
    <property type="match status" value="1"/>
</dbReference>
<evidence type="ECO:0000256" key="5">
    <source>
        <dbReference type="ARBA" id="ARBA00023052"/>
    </source>
</evidence>
<dbReference type="AlphaFoldDB" id="B7GK09"/>
<evidence type="ECO:0000256" key="7">
    <source>
        <dbReference type="HAMAP-Rule" id="MF_01659"/>
    </source>
</evidence>
<gene>
    <name evidence="7 11" type="primary">menD</name>
    <name evidence="11" type="ordered locus">Aflv_0381</name>
</gene>
<dbReference type="Pfam" id="PF02775">
    <property type="entry name" value="TPP_enzyme_C"/>
    <property type="match status" value="1"/>
</dbReference>
<dbReference type="GO" id="GO:0009234">
    <property type="term" value="P:menaquinone biosynthetic process"/>
    <property type="evidence" value="ECO:0007669"/>
    <property type="project" value="UniProtKB-UniRule"/>
</dbReference>
<evidence type="ECO:0000256" key="6">
    <source>
        <dbReference type="ARBA" id="ARBA00023211"/>
    </source>
</evidence>
<proteinExistence type="inferred from homology"/>
<keyword evidence="2 7" id="KW-0808">Transferase</keyword>